<comment type="caution">
    <text evidence="2">The sequence shown here is derived from an EMBL/GenBank/DDBJ whole genome shotgun (WGS) entry which is preliminary data.</text>
</comment>
<accession>A0A9K3LJQ9</accession>
<feature type="compositionally biased region" description="Low complexity" evidence="1">
    <location>
        <begin position="103"/>
        <end position="118"/>
    </location>
</feature>
<dbReference type="Proteomes" id="UP000693970">
    <property type="component" value="Unassembled WGS sequence"/>
</dbReference>
<organism evidence="2 3">
    <name type="scientific">Nitzschia inconspicua</name>
    <dbReference type="NCBI Taxonomy" id="303405"/>
    <lineage>
        <taxon>Eukaryota</taxon>
        <taxon>Sar</taxon>
        <taxon>Stramenopiles</taxon>
        <taxon>Ochrophyta</taxon>
        <taxon>Bacillariophyta</taxon>
        <taxon>Bacillariophyceae</taxon>
        <taxon>Bacillariophycidae</taxon>
        <taxon>Bacillariales</taxon>
        <taxon>Bacillariaceae</taxon>
        <taxon>Nitzschia</taxon>
    </lineage>
</organism>
<dbReference type="AlphaFoldDB" id="A0A9K3LJQ9"/>
<feature type="compositionally biased region" description="Polar residues" evidence="1">
    <location>
        <begin position="119"/>
        <end position="132"/>
    </location>
</feature>
<dbReference type="EMBL" id="JAGRRH010000012">
    <property type="protein sequence ID" value="KAG7362046.1"/>
    <property type="molecule type" value="Genomic_DNA"/>
</dbReference>
<keyword evidence="3" id="KW-1185">Reference proteome</keyword>
<evidence type="ECO:0000313" key="3">
    <source>
        <dbReference type="Proteomes" id="UP000693970"/>
    </source>
</evidence>
<proteinExistence type="predicted"/>
<sequence>MASTSMAASLSRYMSRLTLSASASSRLMSSSRSNYNNYNNHIVINPSTILQKSSLSVALTSLTTTSSYIQFATIRSMATNRKVIDAKNAKRLKIQQKKKKKNNNTNKAAATSTTTTTTESPNKDGSSVVSSSQPFLQHQEWVKFQQSISVSGFQTGQVTTATVLKKSRGGKQARRKREKELTRLQGISPAMSGAGAFQAAGGGSSTSAAATKFPAIRYSPEETENLLRLAYETIPERAGKRGNRNLRRQERRWKLVRKIRSDYKANIVRAHERRMEHRHYKRQRVVQAKEDAAVQREKDLQYQAKVLQRWYRMQNPVTDQQQPAGGMNANA</sequence>
<evidence type="ECO:0000256" key="1">
    <source>
        <dbReference type="SAM" id="MobiDB-lite"/>
    </source>
</evidence>
<reference evidence="2" key="2">
    <citation type="submission" date="2021-04" db="EMBL/GenBank/DDBJ databases">
        <authorList>
            <person name="Podell S."/>
        </authorList>
    </citation>
    <scope>NUCLEOTIDE SEQUENCE</scope>
    <source>
        <strain evidence="2">Hildebrandi</strain>
    </source>
</reference>
<feature type="region of interest" description="Disordered" evidence="1">
    <location>
        <begin position="94"/>
        <end position="132"/>
    </location>
</feature>
<name>A0A9K3LJQ9_9STRA</name>
<dbReference type="OrthoDB" id="46542at2759"/>
<evidence type="ECO:0000313" key="2">
    <source>
        <dbReference type="EMBL" id="KAG7362046.1"/>
    </source>
</evidence>
<reference evidence="2" key="1">
    <citation type="journal article" date="2021" name="Sci. Rep.">
        <title>Diploid genomic architecture of Nitzschia inconspicua, an elite biomass production diatom.</title>
        <authorList>
            <person name="Oliver A."/>
            <person name="Podell S."/>
            <person name="Pinowska A."/>
            <person name="Traller J.C."/>
            <person name="Smith S.R."/>
            <person name="McClure R."/>
            <person name="Beliaev A."/>
            <person name="Bohutskyi P."/>
            <person name="Hill E.A."/>
            <person name="Rabines A."/>
            <person name="Zheng H."/>
            <person name="Allen L.Z."/>
            <person name="Kuo A."/>
            <person name="Grigoriev I.V."/>
            <person name="Allen A.E."/>
            <person name="Hazlebeck D."/>
            <person name="Allen E.E."/>
        </authorList>
    </citation>
    <scope>NUCLEOTIDE SEQUENCE</scope>
    <source>
        <strain evidence="2">Hildebrandi</strain>
    </source>
</reference>
<gene>
    <name evidence="2" type="ORF">IV203_025712</name>
</gene>
<protein>
    <submittedName>
        <fullName evidence="2">Uncharacterized protein</fullName>
    </submittedName>
</protein>